<evidence type="ECO:0000313" key="2">
    <source>
        <dbReference type="EMBL" id="MDN7246760.1"/>
    </source>
</evidence>
<organism evidence="2 3">
    <name type="scientific">Planococcus shenhongbingii</name>
    <dbReference type="NCBI Taxonomy" id="3058398"/>
    <lineage>
        <taxon>Bacteria</taxon>
        <taxon>Bacillati</taxon>
        <taxon>Bacillota</taxon>
        <taxon>Bacilli</taxon>
        <taxon>Bacillales</taxon>
        <taxon>Caryophanaceae</taxon>
        <taxon>Planococcus</taxon>
    </lineage>
</organism>
<comment type="caution">
    <text evidence="2">The sequence shown here is derived from an EMBL/GenBank/DDBJ whole genome shotgun (WGS) entry which is preliminary data.</text>
</comment>
<accession>A0ABT8NFU2</accession>
<proteinExistence type="predicted"/>
<reference evidence="2 3" key="1">
    <citation type="submission" date="2023-07" db="EMBL/GenBank/DDBJ databases">
        <title>Novel species in genus Planococcus.</title>
        <authorList>
            <person name="Ning S."/>
        </authorList>
    </citation>
    <scope>NUCLEOTIDE SEQUENCE [LARGE SCALE GENOMIC DNA]</scope>
    <source>
        <strain evidence="2 3">N017</strain>
    </source>
</reference>
<feature type="region of interest" description="Disordered" evidence="1">
    <location>
        <begin position="63"/>
        <end position="87"/>
    </location>
</feature>
<keyword evidence="3" id="KW-1185">Reference proteome</keyword>
<dbReference type="Pfam" id="PF11213">
    <property type="entry name" value="DUF3006"/>
    <property type="match status" value="1"/>
</dbReference>
<dbReference type="InterPro" id="IPR021377">
    <property type="entry name" value="DUF3006"/>
</dbReference>
<name>A0ABT8NFU2_9BACL</name>
<gene>
    <name evidence="2" type="ORF">QWY13_14815</name>
</gene>
<dbReference type="EMBL" id="JAUJWU010000004">
    <property type="protein sequence ID" value="MDN7246760.1"/>
    <property type="molecule type" value="Genomic_DNA"/>
</dbReference>
<feature type="compositionally biased region" description="Basic and acidic residues" evidence="1">
    <location>
        <begin position="63"/>
        <end position="73"/>
    </location>
</feature>
<evidence type="ECO:0000256" key="1">
    <source>
        <dbReference type="SAM" id="MobiDB-lite"/>
    </source>
</evidence>
<protein>
    <submittedName>
        <fullName evidence="2">DUF3006 domain-containing protein</fullName>
    </submittedName>
</protein>
<sequence>MRGTLDRIEDGQLAVILLEEEQREIVLPVQYLPKGSRVHSWFEIVMDGEEIISITLDEETAESKMNEAEDLMQKLRSRRRSSRFKRE</sequence>
<dbReference type="RefSeq" id="WP_301857165.1">
    <property type="nucleotide sequence ID" value="NZ_JAUJWU010000004.1"/>
</dbReference>
<feature type="compositionally biased region" description="Basic residues" evidence="1">
    <location>
        <begin position="75"/>
        <end position="87"/>
    </location>
</feature>
<evidence type="ECO:0000313" key="3">
    <source>
        <dbReference type="Proteomes" id="UP001172142"/>
    </source>
</evidence>
<dbReference type="Proteomes" id="UP001172142">
    <property type="component" value="Unassembled WGS sequence"/>
</dbReference>